<dbReference type="AlphaFoldDB" id="A0AAU9PM79"/>
<gene>
    <name evidence="1" type="ORF">LVIROSA_LOCUS36879</name>
</gene>
<proteinExistence type="predicted"/>
<name>A0AAU9PM79_9ASTR</name>
<protein>
    <submittedName>
        <fullName evidence="1">Uncharacterized protein</fullName>
    </submittedName>
</protein>
<dbReference type="EMBL" id="CAKMRJ010005745">
    <property type="protein sequence ID" value="CAH1451522.1"/>
    <property type="molecule type" value="Genomic_DNA"/>
</dbReference>
<accession>A0AAU9PM79</accession>
<reference evidence="1 2" key="1">
    <citation type="submission" date="2022-01" db="EMBL/GenBank/DDBJ databases">
        <authorList>
            <person name="Xiong W."/>
            <person name="Schranz E."/>
        </authorList>
    </citation>
    <scope>NUCLEOTIDE SEQUENCE [LARGE SCALE GENOMIC DNA]</scope>
</reference>
<sequence length="84" mass="9920">MAKLLVQLHFKQNINAIFYGHLNRLKKNTEDQTHQDVDAWSKARWWCRMEVEKTPETTPVKVEEVAPTEPPKAWWCVISLICEN</sequence>
<dbReference type="Proteomes" id="UP001157418">
    <property type="component" value="Unassembled WGS sequence"/>
</dbReference>
<organism evidence="1 2">
    <name type="scientific">Lactuca virosa</name>
    <dbReference type="NCBI Taxonomy" id="75947"/>
    <lineage>
        <taxon>Eukaryota</taxon>
        <taxon>Viridiplantae</taxon>
        <taxon>Streptophyta</taxon>
        <taxon>Embryophyta</taxon>
        <taxon>Tracheophyta</taxon>
        <taxon>Spermatophyta</taxon>
        <taxon>Magnoliopsida</taxon>
        <taxon>eudicotyledons</taxon>
        <taxon>Gunneridae</taxon>
        <taxon>Pentapetalae</taxon>
        <taxon>asterids</taxon>
        <taxon>campanulids</taxon>
        <taxon>Asterales</taxon>
        <taxon>Asteraceae</taxon>
        <taxon>Cichorioideae</taxon>
        <taxon>Cichorieae</taxon>
        <taxon>Lactucinae</taxon>
        <taxon>Lactuca</taxon>
    </lineage>
</organism>
<evidence type="ECO:0000313" key="2">
    <source>
        <dbReference type="Proteomes" id="UP001157418"/>
    </source>
</evidence>
<evidence type="ECO:0000313" key="1">
    <source>
        <dbReference type="EMBL" id="CAH1451522.1"/>
    </source>
</evidence>
<keyword evidence="2" id="KW-1185">Reference proteome</keyword>
<comment type="caution">
    <text evidence="1">The sequence shown here is derived from an EMBL/GenBank/DDBJ whole genome shotgun (WGS) entry which is preliminary data.</text>
</comment>